<dbReference type="SUPFAM" id="SSF56281">
    <property type="entry name" value="Metallo-hydrolase/oxidoreductase"/>
    <property type="match status" value="1"/>
</dbReference>
<dbReference type="GO" id="GO:0016787">
    <property type="term" value="F:hydrolase activity"/>
    <property type="evidence" value="ECO:0007669"/>
    <property type="project" value="UniProtKB-KW"/>
</dbReference>
<dbReference type="InterPro" id="IPR050114">
    <property type="entry name" value="UPF0173_UPF0282_UlaG_hydrolase"/>
</dbReference>
<accession>A0A563DSI1</accession>
<feature type="domain" description="Metallo-beta-lactamase" evidence="1">
    <location>
        <begin position="7"/>
        <end position="179"/>
    </location>
</feature>
<evidence type="ECO:0000313" key="2">
    <source>
        <dbReference type="EMBL" id="TWP32943.1"/>
    </source>
</evidence>
<keyword evidence="2" id="KW-0378">Hydrolase</keyword>
<dbReference type="SMART" id="SM00849">
    <property type="entry name" value="Lactamase_B"/>
    <property type="match status" value="1"/>
</dbReference>
<dbReference type="PANTHER" id="PTHR43546">
    <property type="entry name" value="UPF0173 METAL-DEPENDENT HYDROLASE MJ1163-RELATED"/>
    <property type="match status" value="1"/>
</dbReference>
<organism evidence="2 3">
    <name type="scientific">Leekyejoonella antrihumi</name>
    <dbReference type="NCBI Taxonomy" id="1660198"/>
    <lineage>
        <taxon>Bacteria</taxon>
        <taxon>Bacillati</taxon>
        <taxon>Actinomycetota</taxon>
        <taxon>Actinomycetes</taxon>
        <taxon>Micrococcales</taxon>
        <taxon>Dermacoccaceae</taxon>
        <taxon>Leekyejoonella</taxon>
    </lineage>
</organism>
<comment type="caution">
    <text evidence="2">The sequence shown here is derived from an EMBL/GenBank/DDBJ whole genome shotgun (WGS) entry which is preliminary data.</text>
</comment>
<dbReference type="InterPro" id="IPR001279">
    <property type="entry name" value="Metallo-B-lactamas"/>
</dbReference>
<dbReference type="AlphaFoldDB" id="A0A563DSI1"/>
<dbReference type="Pfam" id="PF13483">
    <property type="entry name" value="Lactamase_B_3"/>
    <property type="match status" value="1"/>
</dbReference>
<name>A0A563DSI1_9MICO</name>
<dbReference type="PANTHER" id="PTHR43546:SF3">
    <property type="entry name" value="UPF0173 METAL-DEPENDENT HYDROLASE MJ1163"/>
    <property type="match status" value="1"/>
</dbReference>
<keyword evidence="3" id="KW-1185">Reference proteome</keyword>
<reference evidence="2 3" key="2">
    <citation type="submission" date="2019-08" db="EMBL/GenBank/DDBJ databases">
        <title>Jejuicoccus antrihumi gen. nov., sp. nov., a new member of the family Dermacoccaceae isolated from a cave.</title>
        <authorList>
            <person name="Schumann P."/>
            <person name="Kim I.S."/>
        </authorList>
    </citation>
    <scope>NUCLEOTIDE SEQUENCE [LARGE SCALE GENOMIC DNA]</scope>
    <source>
        <strain evidence="2 3">C5-26</strain>
    </source>
</reference>
<reference evidence="2 3" key="1">
    <citation type="submission" date="2019-05" db="EMBL/GenBank/DDBJ databases">
        <authorList>
            <person name="Lee S.D."/>
        </authorList>
    </citation>
    <scope>NUCLEOTIDE SEQUENCE [LARGE SCALE GENOMIC DNA]</scope>
    <source>
        <strain evidence="2 3">C5-26</strain>
    </source>
</reference>
<dbReference type="Proteomes" id="UP000320244">
    <property type="component" value="Unassembled WGS sequence"/>
</dbReference>
<dbReference type="OrthoDB" id="3190691at2"/>
<sequence>MQITHLGHSCLLVEAAGSRMLLDPGTFSDFAGLTQLDAVLITHQHPDHLDLAKFPALLEANPAAVVHADPQTAELLKKHEILARATAAGESFTIGDVEITPAGSQHAVIHEYLDRIGNVGLLLTAPGEPSLFHPGDALDAQPDGDVDLLAVPVNAPWGAIKETIAFIRRIRPHVVIPIHDALLNEVGRAGYLQHISGFGLDGGVDVRDLVDGQPADFSEIG</sequence>
<proteinExistence type="predicted"/>
<dbReference type="Gene3D" id="3.60.15.10">
    <property type="entry name" value="Ribonuclease Z/Hydroxyacylglutathione hydrolase-like"/>
    <property type="match status" value="1"/>
</dbReference>
<protein>
    <submittedName>
        <fullName evidence="2">MBL fold metallo-hydrolase</fullName>
    </submittedName>
</protein>
<dbReference type="InterPro" id="IPR036866">
    <property type="entry name" value="RibonucZ/Hydroxyglut_hydro"/>
</dbReference>
<gene>
    <name evidence="2" type="ORF">FGL98_22920</name>
</gene>
<dbReference type="EMBL" id="VCQV01000053">
    <property type="protein sequence ID" value="TWP32943.1"/>
    <property type="molecule type" value="Genomic_DNA"/>
</dbReference>
<evidence type="ECO:0000313" key="3">
    <source>
        <dbReference type="Proteomes" id="UP000320244"/>
    </source>
</evidence>
<evidence type="ECO:0000259" key="1">
    <source>
        <dbReference type="SMART" id="SM00849"/>
    </source>
</evidence>
<dbReference type="RefSeq" id="WP_146320873.1">
    <property type="nucleotide sequence ID" value="NZ_VCQV01000053.1"/>
</dbReference>